<name>A0A7G8PUV9_9FLAO</name>
<feature type="transmembrane region" description="Helical" evidence="1">
    <location>
        <begin position="70"/>
        <end position="90"/>
    </location>
</feature>
<proteinExistence type="predicted"/>
<keyword evidence="1" id="KW-0812">Transmembrane</keyword>
<evidence type="ECO:0000256" key="1">
    <source>
        <dbReference type="SAM" id="Phobius"/>
    </source>
</evidence>
<keyword evidence="3" id="KW-1185">Reference proteome</keyword>
<keyword evidence="1" id="KW-1133">Transmembrane helix</keyword>
<dbReference type="Proteomes" id="UP000515514">
    <property type="component" value="Chromosome"/>
</dbReference>
<keyword evidence="1" id="KW-0472">Membrane</keyword>
<dbReference type="KEGG" id="alti:ALE3EI_1567"/>
<reference evidence="2 3" key="1">
    <citation type="submission" date="2020-04" db="EMBL/GenBank/DDBJ databases">
        <title>Genome sequence of Altibacter aquimarinus strain ALE3EI.</title>
        <authorList>
            <person name="Oh H.-M."/>
            <person name="Jang D."/>
        </authorList>
    </citation>
    <scope>NUCLEOTIDE SEQUENCE [LARGE SCALE GENOMIC DNA]</scope>
    <source>
        <strain evidence="2 3">ALE3EI</strain>
    </source>
</reference>
<gene>
    <name evidence="2" type="ORF">ALE3EI_1567</name>
</gene>
<accession>A0A7G8PUV9</accession>
<protein>
    <submittedName>
        <fullName evidence="2">Uncharacterized protein</fullName>
    </submittedName>
</protein>
<dbReference type="AlphaFoldDB" id="A0A7G8PUV9"/>
<evidence type="ECO:0000313" key="2">
    <source>
        <dbReference type="EMBL" id="QNJ98125.1"/>
    </source>
</evidence>
<feature type="transmembrane region" description="Helical" evidence="1">
    <location>
        <begin position="9"/>
        <end position="30"/>
    </location>
</feature>
<evidence type="ECO:0000313" key="3">
    <source>
        <dbReference type="Proteomes" id="UP000515514"/>
    </source>
</evidence>
<dbReference type="EMBL" id="CP052909">
    <property type="protein sequence ID" value="QNJ98125.1"/>
    <property type="molecule type" value="Genomic_DNA"/>
</dbReference>
<feature type="transmembrane region" description="Helical" evidence="1">
    <location>
        <begin position="36"/>
        <end position="58"/>
    </location>
</feature>
<sequence>MVKFLNTKVYFFLCIGIVCYFLSMYLLILFEISFTPLNVFGELITIPLLIGQIVLLFWGIKIYSSKKDHLILAGIIMVSLSTILTIGSFLKFI</sequence>
<organism evidence="2 3">
    <name type="scientific">Constantimarinum furrinae</name>
    <dbReference type="NCBI Taxonomy" id="2562285"/>
    <lineage>
        <taxon>Bacteria</taxon>
        <taxon>Pseudomonadati</taxon>
        <taxon>Bacteroidota</taxon>
        <taxon>Flavobacteriia</taxon>
        <taxon>Flavobacteriales</taxon>
        <taxon>Flavobacteriaceae</taxon>
        <taxon>Altibacter/Constantimarinum group</taxon>
        <taxon>Constantimarinum</taxon>
    </lineage>
</organism>